<dbReference type="Proteomes" id="UP000886878">
    <property type="component" value="Unassembled WGS sequence"/>
</dbReference>
<reference evidence="1" key="2">
    <citation type="submission" date="2021-04" db="EMBL/GenBank/DDBJ databases">
        <authorList>
            <person name="Gilroy R."/>
        </authorList>
    </citation>
    <scope>NUCLEOTIDE SEQUENCE</scope>
    <source>
        <strain evidence="1">ChiHejej3B27-2180</strain>
    </source>
</reference>
<dbReference type="AlphaFoldDB" id="A0A9D1QRM7"/>
<dbReference type="InterPro" id="IPR014975">
    <property type="entry name" value="DUF1836"/>
</dbReference>
<evidence type="ECO:0000313" key="1">
    <source>
        <dbReference type="EMBL" id="HIW70930.1"/>
    </source>
</evidence>
<accession>A0A9D1QRM7</accession>
<dbReference type="PANTHER" id="PTHR40056:SF1">
    <property type="entry name" value="DUF1836 DOMAIN-CONTAINING PROTEIN"/>
    <property type="match status" value="1"/>
</dbReference>
<comment type="caution">
    <text evidence="1">The sequence shown here is derived from an EMBL/GenBank/DDBJ whole genome shotgun (WGS) entry which is preliminary data.</text>
</comment>
<dbReference type="PANTHER" id="PTHR40056">
    <property type="entry name" value="HYPOTHETICAL CYTOSOLIC PROTEIN"/>
    <property type="match status" value="1"/>
</dbReference>
<reference evidence="1" key="1">
    <citation type="journal article" date="2021" name="PeerJ">
        <title>Extensive microbial diversity within the chicken gut microbiome revealed by metagenomics and culture.</title>
        <authorList>
            <person name="Gilroy R."/>
            <person name="Ravi A."/>
            <person name="Getino M."/>
            <person name="Pursley I."/>
            <person name="Horton D.L."/>
            <person name="Alikhan N.F."/>
            <person name="Baker D."/>
            <person name="Gharbi K."/>
            <person name="Hall N."/>
            <person name="Watson M."/>
            <person name="Adriaenssens E.M."/>
            <person name="Foster-Nyarko E."/>
            <person name="Jarju S."/>
            <person name="Secka A."/>
            <person name="Antonio M."/>
            <person name="Oren A."/>
            <person name="Chaudhuri R.R."/>
            <person name="La Ragione R."/>
            <person name="Hildebrand F."/>
            <person name="Pallen M.J."/>
        </authorList>
    </citation>
    <scope>NUCLEOTIDE SEQUENCE</scope>
    <source>
        <strain evidence="1">ChiHejej3B27-2180</strain>
    </source>
</reference>
<sequence length="173" mass="19629">MEQFKKYEDQLAKVQLAHWDELPDIELYVDQVVKVVNEPLNGLGLPQVTRSMVNNYVKHGMVIAPVKKRYGRHQIAMIMVISLLKNLFPLSAIQDGIGQLTMNSYPKEAYDYFVDLVNAKFAGHDLPQNDRFADNDGRLMRTVVNALGNWLAASAMLKIMKSKDQPQTVNPVK</sequence>
<evidence type="ECO:0000313" key="2">
    <source>
        <dbReference type="Proteomes" id="UP000886878"/>
    </source>
</evidence>
<dbReference type="EMBL" id="DXGK01000131">
    <property type="protein sequence ID" value="HIW70930.1"/>
    <property type="molecule type" value="Genomic_DNA"/>
</dbReference>
<dbReference type="Pfam" id="PF08876">
    <property type="entry name" value="DUF1836"/>
    <property type="match status" value="1"/>
</dbReference>
<gene>
    <name evidence="1" type="ORF">H9876_06160</name>
</gene>
<proteinExistence type="predicted"/>
<name>A0A9D1QRM7_9LACO</name>
<organism evidence="1 2">
    <name type="scientific">Candidatus Limosilactobacillus merdipullorum</name>
    <dbReference type="NCBI Taxonomy" id="2838653"/>
    <lineage>
        <taxon>Bacteria</taxon>
        <taxon>Bacillati</taxon>
        <taxon>Bacillota</taxon>
        <taxon>Bacilli</taxon>
        <taxon>Lactobacillales</taxon>
        <taxon>Lactobacillaceae</taxon>
        <taxon>Limosilactobacillus</taxon>
    </lineage>
</organism>
<protein>
    <submittedName>
        <fullName evidence="1">DUF1836 domain-containing protein</fullName>
    </submittedName>
</protein>